<feature type="domain" description="P/Homo B" evidence="5">
    <location>
        <begin position="384"/>
        <end position="575"/>
    </location>
</feature>
<dbReference type="InterPro" id="IPR009050">
    <property type="entry name" value="Globin-like_sf"/>
</dbReference>
<evidence type="ECO:0000259" key="5">
    <source>
        <dbReference type="PROSITE" id="PS51829"/>
    </source>
</evidence>
<comment type="caution">
    <text evidence="6">The sequence shown here is derived from an EMBL/GenBank/DDBJ whole genome shotgun (WGS) entry which is preliminary data.</text>
</comment>
<protein>
    <recommendedName>
        <fullName evidence="5">P/Homo B domain-containing protein</fullName>
    </recommendedName>
</protein>
<evidence type="ECO:0000256" key="2">
    <source>
        <dbReference type="ARBA" id="ARBA00022801"/>
    </source>
</evidence>
<keyword evidence="4" id="KW-0732">Signal</keyword>
<dbReference type="SUPFAM" id="SSF46458">
    <property type="entry name" value="Globin-like"/>
    <property type="match status" value="2"/>
</dbReference>
<name>A0ABS7U6D3_9BACT</name>
<keyword evidence="7" id="KW-1185">Reference proteome</keyword>
<dbReference type="SUPFAM" id="SSF49785">
    <property type="entry name" value="Galactose-binding domain-like"/>
    <property type="match status" value="1"/>
</dbReference>
<dbReference type="CDD" id="cd00454">
    <property type="entry name" value="TrHb1_N"/>
    <property type="match status" value="1"/>
</dbReference>
<dbReference type="InterPro" id="IPR008979">
    <property type="entry name" value="Galactose-bd-like_sf"/>
</dbReference>
<dbReference type="InterPro" id="IPR012292">
    <property type="entry name" value="Globin/Proto"/>
</dbReference>
<evidence type="ECO:0000256" key="1">
    <source>
        <dbReference type="ARBA" id="ARBA00022670"/>
    </source>
</evidence>
<dbReference type="Proteomes" id="UP001139031">
    <property type="component" value="Unassembled WGS sequence"/>
</dbReference>
<dbReference type="InterPro" id="IPR002884">
    <property type="entry name" value="P_dom"/>
</dbReference>
<evidence type="ECO:0000256" key="4">
    <source>
        <dbReference type="SAM" id="SignalP"/>
    </source>
</evidence>
<feature type="chain" id="PRO_5045799997" description="P/Homo B domain-containing protein" evidence="4">
    <location>
        <begin position="24"/>
        <end position="578"/>
    </location>
</feature>
<evidence type="ECO:0000256" key="3">
    <source>
        <dbReference type="SAM" id="MobiDB-lite"/>
    </source>
</evidence>
<sequence>MRIGLSLPCRLALFGLVLLPACGDDGTATTDGTSETTDTTGTTTEDDPTTSTTAPTTSTTDPTSTTTSTTMGPTTEPVTSSTTTTTGPDTDTDTDTTTGEPAALCERLGGEPGIGELVTGALAVILADDKINGYFLNNDVDGNHLGECLVKQLGAVAGCPGVEYDCQDMTAAHAGLGISANDFMDFAVDFSTALDAHQAAHPDLTDDDKTGLIATLGTLAPEIVEDATSDATVYQRVARKPGIKALIGAPDQAGSFVANVAEDAAINTFFAASDFERLNTCLTRQVAGIDGPTKYGAEVDAPAGVDPGVGAANPCRSMADVHTGLQDADQTGIDINDFAALVADLVTAMDTAGVAQADQEAILGVLGSMCPDIVAPEFKNQCPTANGAVTVEAAGLPLPIVDDLYDGSLGSMTCAELEVPDDGINFVVGVETTIAADHTAVGDLVIKVESPDGTVTTILSRPGLVEATDGQGECCGDDSNISKASPLLFKNGAANDAEQMGVAVVDSTDTVCEDENPAIVCEWAPNPGAAPGNDLGDFLGLAANGTWRVCVGDASGGDSGGLHGVSLTVHKVQFDPTP</sequence>
<dbReference type="PROSITE" id="PS51829">
    <property type="entry name" value="P_HOMO_B"/>
    <property type="match status" value="1"/>
</dbReference>
<accession>A0ABS7U6D3</accession>
<evidence type="ECO:0000313" key="6">
    <source>
        <dbReference type="EMBL" id="MBZ5715956.1"/>
    </source>
</evidence>
<dbReference type="RefSeq" id="WP_224197695.1">
    <property type="nucleotide sequence ID" value="NZ_JAIRAU010000059.1"/>
</dbReference>
<reference evidence="6" key="1">
    <citation type="submission" date="2021-08" db="EMBL/GenBank/DDBJ databases">
        <authorList>
            <person name="Stevens D.C."/>
        </authorList>
    </citation>
    <scope>NUCLEOTIDE SEQUENCE</scope>
    <source>
        <strain evidence="6">DSM 53165</strain>
    </source>
</reference>
<dbReference type="Gene3D" id="1.10.490.10">
    <property type="entry name" value="Globins"/>
    <property type="match status" value="2"/>
</dbReference>
<evidence type="ECO:0000313" key="7">
    <source>
        <dbReference type="Proteomes" id="UP001139031"/>
    </source>
</evidence>
<proteinExistence type="predicted"/>
<dbReference type="EMBL" id="JAIRAU010000059">
    <property type="protein sequence ID" value="MBZ5715956.1"/>
    <property type="molecule type" value="Genomic_DNA"/>
</dbReference>
<dbReference type="Gene3D" id="2.60.120.260">
    <property type="entry name" value="Galactose-binding domain-like"/>
    <property type="match status" value="1"/>
</dbReference>
<feature type="signal peptide" evidence="4">
    <location>
        <begin position="1"/>
        <end position="23"/>
    </location>
</feature>
<keyword evidence="2" id="KW-0378">Hydrolase</keyword>
<keyword evidence="1" id="KW-0645">Protease</keyword>
<organism evidence="6 7">
    <name type="scientific">Nannocystis pusilla</name>
    <dbReference type="NCBI Taxonomy" id="889268"/>
    <lineage>
        <taxon>Bacteria</taxon>
        <taxon>Pseudomonadati</taxon>
        <taxon>Myxococcota</taxon>
        <taxon>Polyangia</taxon>
        <taxon>Nannocystales</taxon>
        <taxon>Nannocystaceae</taxon>
        <taxon>Nannocystis</taxon>
    </lineage>
</organism>
<gene>
    <name evidence="6" type="ORF">K7C98_42565</name>
</gene>
<feature type="region of interest" description="Disordered" evidence="3">
    <location>
        <begin position="25"/>
        <end position="100"/>
    </location>
</feature>